<keyword evidence="3 12" id="KW-0808">Transferase</keyword>
<evidence type="ECO:0000256" key="6">
    <source>
        <dbReference type="ARBA" id="ARBA00022840"/>
    </source>
</evidence>
<feature type="domain" description="Protein kinase" evidence="10">
    <location>
        <begin position="18"/>
        <end position="282"/>
    </location>
</feature>
<dbReference type="SUPFAM" id="SSF56112">
    <property type="entry name" value="Protein kinase-like (PK-like)"/>
    <property type="match status" value="1"/>
</dbReference>
<evidence type="ECO:0000256" key="1">
    <source>
        <dbReference type="ARBA" id="ARBA00012513"/>
    </source>
</evidence>
<accession>A0A1R4J764</accession>
<dbReference type="GO" id="GO:0005524">
    <property type="term" value="F:ATP binding"/>
    <property type="evidence" value="ECO:0007669"/>
    <property type="project" value="UniProtKB-KW"/>
</dbReference>
<evidence type="ECO:0000256" key="7">
    <source>
        <dbReference type="ARBA" id="ARBA00047899"/>
    </source>
</evidence>
<dbReference type="SMART" id="SM00220">
    <property type="entry name" value="S_TKc"/>
    <property type="match status" value="1"/>
</dbReference>
<keyword evidence="6" id="KW-0067">ATP-binding</keyword>
<dbReference type="FunFam" id="3.30.200.20:FF:000035">
    <property type="entry name" value="Serine/threonine protein kinase Stk1"/>
    <property type="match status" value="1"/>
</dbReference>
<feature type="compositionally biased region" description="Basic and acidic residues" evidence="9">
    <location>
        <begin position="353"/>
        <end position="369"/>
    </location>
</feature>
<evidence type="ECO:0000313" key="13">
    <source>
        <dbReference type="Proteomes" id="UP000196230"/>
    </source>
</evidence>
<evidence type="ECO:0000256" key="2">
    <source>
        <dbReference type="ARBA" id="ARBA00022527"/>
    </source>
</evidence>
<dbReference type="RefSeq" id="WP_087134075.1">
    <property type="nucleotide sequence ID" value="NZ_FUKP01000045.1"/>
</dbReference>
<dbReference type="PROSITE" id="PS00108">
    <property type="entry name" value="PROTEIN_KINASE_ST"/>
    <property type="match status" value="1"/>
</dbReference>
<evidence type="ECO:0000256" key="9">
    <source>
        <dbReference type="SAM" id="MobiDB-lite"/>
    </source>
</evidence>
<dbReference type="AlphaFoldDB" id="A0A1R4J764"/>
<evidence type="ECO:0000256" key="4">
    <source>
        <dbReference type="ARBA" id="ARBA00022741"/>
    </source>
</evidence>
<dbReference type="GO" id="GO:0004674">
    <property type="term" value="F:protein serine/threonine kinase activity"/>
    <property type="evidence" value="ECO:0007669"/>
    <property type="project" value="UniProtKB-KW"/>
</dbReference>
<dbReference type="Pfam" id="PF00069">
    <property type="entry name" value="Pkinase"/>
    <property type="match status" value="1"/>
</dbReference>
<organism evidence="12 13">
    <name type="scientific">Micrococcus lylae</name>
    <dbReference type="NCBI Taxonomy" id="1273"/>
    <lineage>
        <taxon>Bacteria</taxon>
        <taxon>Bacillati</taxon>
        <taxon>Actinomycetota</taxon>
        <taxon>Actinomycetes</taxon>
        <taxon>Micrococcales</taxon>
        <taxon>Micrococcaceae</taxon>
        <taxon>Micrococcus</taxon>
    </lineage>
</organism>
<dbReference type="Gene3D" id="3.30.10.20">
    <property type="match status" value="3"/>
</dbReference>
<evidence type="ECO:0000313" key="12">
    <source>
        <dbReference type="EMBL" id="SJN27872.1"/>
    </source>
</evidence>
<dbReference type="CDD" id="cd06577">
    <property type="entry name" value="PASTA_pknB"/>
    <property type="match status" value="3"/>
</dbReference>
<evidence type="ECO:0000256" key="3">
    <source>
        <dbReference type="ARBA" id="ARBA00022679"/>
    </source>
</evidence>
<dbReference type="PANTHER" id="PTHR43289">
    <property type="entry name" value="MITOGEN-ACTIVATED PROTEIN KINASE KINASE KINASE 20-RELATED"/>
    <property type="match status" value="1"/>
</dbReference>
<dbReference type="EC" id="2.7.11.1" evidence="1"/>
<comment type="catalytic activity">
    <reaction evidence="7">
        <text>L-threonyl-[protein] + ATP = O-phospho-L-threonyl-[protein] + ADP + H(+)</text>
        <dbReference type="Rhea" id="RHEA:46608"/>
        <dbReference type="Rhea" id="RHEA-COMP:11060"/>
        <dbReference type="Rhea" id="RHEA-COMP:11605"/>
        <dbReference type="ChEBI" id="CHEBI:15378"/>
        <dbReference type="ChEBI" id="CHEBI:30013"/>
        <dbReference type="ChEBI" id="CHEBI:30616"/>
        <dbReference type="ChEBI" id="CHEBI:61977"/>
        <dbReference type="ChEBI" id="CHEBI:456216"/>
        <dbReference type="EC" id="2.7.11.1"/>
    </reaction>
</comment>
<dbReference type="GO" id="GO:0106310">
    <property type="term" value="F:protein serine kinase activity"/>
    <property type="evidence" value="ECO:0007669"/>
    <property type="project" value="RHEA"/>
</dbReference>
<feature type="domain" description="PASTA" evidence="11">
    <location>
        <begin position="470"/>
        <end position="535"/>
    </location>
</feature>
<dbReference type="InterPro" id="IPR011009">
    <property type="entry name" value="Kinase-like_dom_sf"/>
</dbReference>
<dbReference type="InterPro" id="IPR008271">
    <property type="entry name" value="Ser/Thr_kinase_AS"/>
</dbReference>
<dbReference type="PROSITE" id="PS50011">
    <property type="entry name" value="PROTEIN_KINASE_DOM"/>
    <property type="match status" value="1"/>
</dbReference>
<dbReference type="FunFam" id="1.10.510.10:FF:000021">
    <property type="entry name" value="Serine/threonine protein kinase"/>
    <property type="match status" value="1"/>
</dbReference>
<feature type="compositionally biased region" description="Low complexity" evidence="9">
    <location>
        <begin position="370"/>
        <end position="380"/>
    </location>
</feature>
<name>A0A1R4J764_9MICC</name>
<comment type="catalytic activity">
    <reaction evidence="8">
        <text>L-seryl-[protein] + ATP = O-phospho-L-seryl-[protein] + ADP + H(+)</text>
        <dbReference type="Rhea" id="RHEA:17989"/>
        <dbReference type="Rhea" id="RHEA-COMP:9863"/>
        <dbReference type="Rhea" id="RHEA-COMP:11604"/>
        <dbReference type="ChEBI" id="CHEBI:15378"/>
        <dbReference type="ChEBI" id="CHEBI:29999"/>
        <dbReference type="ChEBI" id="CHEBI:30616"/>
        <dbReference type="ChEBI" id="CHEBI:83421"/>
        <dbReference type="ChEBI" id="CHEBI:456216"/>
        <dbReference type="EC" id="2.7.11.1"/>
    </reaction>
</comment>
<feature type="compositionally biased region" description="Basic residues" evidence="9">
    <location>
        <begin position="416"/>
        <end position="425"/>
    </location>
</feature>
<dbReference type="PROSITE" id="PS51178">
    <property type="entry name" value="PASTA"/>
    <property type="match status" value="3"/>
</dbReference>
<dbReference type="InterPro" id="IPR005543">
    <property type="entry name" value="PASTA_dom"/>
</dbReference>
<dbReference type="InterPro" id="IPR000719">
    <property type="entry name" value="Prot_kinase_dom"/>
</dbReference>
<evidence type="ECO:0000256" key="5">
    <source>
        <dbReference type="ARBA" id="ARBA00022777"/>
    </source>
</evidence>
<dbReference type="SMART" id="SM00740">
    <property type="entry name" value="PASTA"/>
    <property type="match status" value="3"/>
</dbReference>
<evidence type="ECO:0000256" key="8">
    <source>
        <dbReference type="ARBA" id="ARBA00048679"/>
    </source>
</evidence>
<evidence type="ECO:0000259" key="10">
    <source>
        <dbReference type="PROSITE" id="PS50011"/>
    </source>
</evidence>
<dbReference type="Pfam" id="PF03793">
    <property type="entry name" value="PASTA"/>
    <property type="match status" value="3"/>
</dbReference>
<dbReference type="PANTHER" id="PTHR43289:SF34">
    <property type="entry name" value="SERINE_THREONINE-PROTEIN KINASE YBDM-RELATED"/>
    <property type="match status" value="1"/>
</dbReference>
<feature type="domain" description="PASTA" evidence="11">
    <location>
        <begin position="604"/>
        <end position="672"/>
    </location>
</feature>
<feature type="region of interest" description="Disordered" evidence="9">
    <location>
        <begin position="313"/>
        <end position="437"/>
    </location>
</feature>
<reference evidence="12 13" key="1">
    <citation type="submission" date="2017-02" db="EMBL/GenBank/DDBJ databases">
        <authorList>
            <person name="Peterson S.W."/>
        </authorList>
    </citation>
    <scope>NUCLEOTIDE SEQUENCE [LARGE SCALE GENOMIC DNA]</scope>
    <source>
        <strain evidence="12 13">2B3F</strain>
    </source>
</reference>
<proteinExistence type="predicted"/>
<gene>
    <name evidence="12" type="ORF">FM125_06870</name>
</gene>
<dbReference type="Gene3D" id="3.30.200.20">
    <property type="entry name" value="Phosphorylase Kinase, domain 1"/>
    <property type="match status" value="1"/>
</dbReference>
<protein>
    <recommendedName>
        <fullName evidence="1">non-specific serine/threonine protein kinase</fullName>
        <ecNumber evidence="1">2.7.11.1</ecNumber>
    </recommendedName>
</protein>
<dbReference type="EMBL" id="FUKP01000045">
    <property type="protein sequence ID" value="SJN27872.1"/>
    <property type="molecule type" value="Genomic_DNA"/>
</dbReference>
<evidence type="ECO:0000259" key="11">
    <source>
        <dbReference type="PROSITE" id="PS51178"/>
    </source>
</evidence>
<feature type="domain" description="PASTA" evidence="11">
    <location>
        <begin position="536"/>
        <end position="603"/>
    </location>
</feature>
<sequence length="672" mass="70173">MTSPRTDPLVGATLDGRYLIRARLARGGMSTVYLALDTRLDRQVAVKAMLPHLAEDPALVARFEGEAKTAARLAHPHVVGVLDQGHADGPDGEVVAYLVMEYVPGCTLRRIVRDEAPLTSRRALTLLLPVLDGLAAAHEAGLMHRDVKPENVLVGEDGRIRVADFGLSRATTSHTSGGKALVGTVAYLSPELVSGEEADTRSDVYAAGIMLFELLTGRQPYTADSPVQVAYEHIRSRVPAPTVLVPEVPDAVSDLVLWCTEPVPADRPEDAAEVAAEVRRLLSSTPDSLLDREPHSTAAEEESLENAAVVIEPGGAGHQPTSVVPYPSVPDDGPSPGTGDVASPAGRGRHGDHRTEPQPDGRDVPDRAPDTPAAAPGPTASSDQTRVLDRGSAGRLSADRPSGPPAGSAAPGPRPVSKRQRRRAAQRPTLDVGQGNGRTLATGIAVTLLLTGMALLLGWTLGAGNVPFSGASSTVPDLGGTDRETAVARLHEAGLQVDVSSRHDEVYSAGAVVASAPAAGTEVRTGDRIELTVSSGPAPVLAPDLVGRDAADARLAAQDAGLLVKVEHTRHDPDVPEGQVISQVPAPGSTTSRNALVRLTVSEGPRRVAVPDVSGLTVQQARDRAAEAGLRLEVETTPGGGIFGLREPRIAEQQPRGGARLDEGSIFRARAF</sequence>
<dbReference type="Gene3D" id="1.10.510.10">
    <property type="entry name" value="Transferase(Phosphotransferase) domain 1"/>
    <property type="match status" value="1"/>
</dbReference>
<keyword evidence="5 12" id="KW-0418">Kinase</keyword>
<keyword evidence="4" id="KW-0547">Nucleotide-binding</keyword>
<dbReference type="GO" id="GO:0045717">
    <property type="term" value="P:negative regulation of fatty acid biosynthetic process"/>
    <property type="evidence" value="ECO:0007669"/>
    <property type="project" value="UniProtKB-ARBA"/>
</dbReference>
<dbReference type="CDD" id="cd14014">
    <property type="entry name" value="STKc_PknB_like"/>
    <property type="match status" value="1"/>
</dbReference>
<dbReference type="Proteomes" id="UP000196230">
    <property type="component" value="Unassembled WGS sequence"/>
</dbReference>
<keyword evidence="2" id="KW-0723">Serine/threonine-protein kinase</keyword>